<gene>
    <name evidence="1" type="ORF">AXF42_Ash006648</name>
</gene>
<reference evidence="1 2" key="1">
    <citation type="journal article" date="2017" name="Nature">
        <title>The Apostasia genome and the evolution of orchids.</title>
        <authorList>
            <person name="Zhang G.Q."/>
            <person name="Liu K.W."/>
            <person name="Li Z."/>
            <person name="Lohaus R."/>
            <person name="Hsiao Y.Y."/>
            <person name="Niu S.C."/>
            <person name="Wang J.Y."/>
            <person name="Lin Y.C."/>
            <person name="Xu Q."/>
            <person name="Chen L.J."/>
            <person name="Yoshida K."/>
            <person name="Fujiwara S."/>
            <person name="Wang Z.W."/>
            <person name="Zhang Y.Q."/>
            <person name="Mitsuda N."/>
            <person name="Wang M."/>
            <person name="Liu G.H."/>
            <person name="Pecoraro L."/>
            <person name="Huang H.X."/>
            <person name="Xiao X.J."/>
            <person name="Lin M."/>
            <person name="Wu X.Y."/>
            <person name="Wu W.L."/>
            <person name="Chen Y.Y."/>
            <person name="Chang S.B."/>
            <person name="Sakamoto S."/>
            <person name="Ohme-Takagi M."/>
            <person name="Yagi M."/>
            <person name="Zeng S.J."/>
            <person name="Shen C.Y."/>
            <person name="Yeh C.M."/>
            <person name="Luo Y.B."/>
            <person name="Tsai W.C."/>
            <person name="Van de Peer Y."/>
            <person name="Liu Z.J."/>
        </authorList>
    </citation>
    <scope>NUCLEOTIDE SEQUENCE [LARGE SCALE GENOMIC DNA]</scope>
    <source>
        <strain evidence="2">cv. Shenzhen</strain>
        <tissue evidence="1">Stem</tissue>
    </source>
</reference>
<proteinExistence type="predicted"/>
<organism evidence="1 2">
    <name type="scientific">Apostasia shenzhenica</name>
    <dbReference type="NCBI Taxonomy" id="1088818"/>
    <lineage>
        <taxon>Eukaryota</taxon>
        <taxon>Viridiplantae</taxon>
        <taxon>Streptophyta</taxon>
        <taxon>Embryophyta</taxon>
        <taxon>Tracheophyta</taxon>
        <taxon>Spermatophyta</taxon>
        <taxon>Magnoliopsida</taxon>
        <taxon>Liliopsida</taxon>
        <taxon>Asparagales</taxon>
        <taxon>Orchidaceae</taxon>
        <taxon>Apostasioideae</taxon>
        <taxon>Apostasia</taxon>
    </lineage>
</organism>
<sequence length="99" mass="10983">MVSKFLDVRQINPILLTCGNSGKGGEVEEKIWRDEAEKQGKEEACLKLFGVLLKKNNVEESLVRRKRRRYRGGSVGDLPACRGPLMGVSSLEAGSEIIH</sequence>
<dbReference type="AlphaFoldDB" id="A0A2I0AJ03"/>
<dbReference type="Proteomes" id="UP000236161">
    <property type="component" value="Unassembled WGS sequence"/>
</dbReference>
<protein>
    <submittedName>
        <fullName evidence="1">Uncharacterized protein</fullName>
    </submittedName>
</protein>
<dbReference type="EMBL" id="KZ451979">
    <property type="protein sequence ID" value="PKA55446.1"/>
    <property type="molecule type" value="Genomic_DNA"/>
</dbReference>
<keyword evidence="2" id="KW-1185">Reference proteome</keyword>
<evidence type="ECO:0000313" key="2">
    <source>
        <dbReference type="Proteomes" id="UP000236161"/>
    </source>
</evidence>
<accession>A0A2I0AJ03</accession>
<evidence type="ECO:0000313" key="1">
    <source>
        <dbReference type="EMBL" id="PKA55446.1"/>
    </source>
</evidence>
<name>A0A2I0AJ03_9ASPA</name>